<dbReference type="InterPro" id="IPR038071">
    <property type="entry name" value="UROD/MetE-like_sf"/>
</dbReference>
<name>T0Y4V3_9ZZZZ</name>
<comment type="caution">
    <text evidence="1">The sequence shown here is derived from an EMBL/GenBank/DDBJ whole genome shotgun (WGS) entry which is preliminary data.</text>
</comment>
<dbReference type="EMBL" id="AUZZ01010362">
    <property type="protein sequence ID" value="EQD30091.1"/>
    <property type="molecule type" value="Genomic_DNA"/>
</dbReference>
<reference evidence="1" key="2">
    <citation type="journal article" date="2014" name="ISME J.">
        <title>Microbial stratification in low pH oxic and suboxic macroscopic growths along an acid mine drainage.</title>
        <authorList>
            <person name="Mendez-Garcia C."/>
            <person name="Mesa V."/>
            <person name="Sprenger R.R."/>
            <person name="Richter M."/>
            <person name="Diez M.S."/>
            <person name="Solano J."/>
            <person name="Bargiela R."/>
            <person name="Golyshina O.V."/>
            <person name="Manteca A."/>
            <person name="Ramos J.L."/>
            <person name="Gallego J.R."/>
            <person name="Llorente I."/>
            <person name="Martins Dos Santos V.A."/>
            <person name="Jensen O.N."/>
            <person name="Pelaez A.I."/>
            <person name="Sanchez J."/>
            <person name="Ferrer M."/>
        </authorList>
    </citation>
    <scope>NUCLEOTIDE SEQUENCE</scope>
</reference>
<gene>
    <name evidence="1" type="ORF">B2A_14293</name>
</gene>
<dbReference type="Gene3D" id="3.20.20.210">
    <property type="match status" value="1"/>
</dbReference>
<sequence length="120" mass="13598">MFETTMTGSFYRTPEIEELLKKSPTGEVGGEGQKAVEAAEKLAISDQLHPNGAKAGLTWVSNGEQRKSGYTTYIPNRFTGFSTKERVSQNFSPEFFRRLLKRTRSLPRHCKKPGPLIYRK</sequence>
<organism evidence="1">
    <name type="scientific">mine drainage metagenome</name>
    <dbReference type="NCBI Taxonomy" id="410659"/>
    <lineage>
        <taxon>unclassified sequences</taxon>
        <taxon>metagenomes</taxon>
        <taxon>ecological metagenomes</taxon>
    </lineage>
</organism>
<reference evidence="1" key="1">
    <citation type="submission" date="2013-08" db="EMBL/GenBank/DDBJ databases">
        <authorList>
            <person name="Mendez C."/>
            <person name="Richter M."/>
            <person name="Ferrer M."/>
            <person name="Sanchez J."/>
        </authorList>
    </citation>
    <scope>NUCLEOTIDE SEQUENCE</scope>
</reference>
<protein>
    <submittedName>
        <fullName evidence="1">Methionine synthase</fullName>
    </submittedName>
</protein>
<proteinExistence type="predicted"/>
<dbReference type="AlphaFoldDB" id="T0Y4V3"/>
<evidence type="ECO:0000313" key="1">
    <source>
        <dbReference type="EMBL" id="EQD30091.1"/>
    </source>
</evidence>
<accession>T0Y4V3</accession>